<evidence type="ECO:0000256" key="4">
    <source>
        <dbReference type="ARBA" id="ARBA00022692"/>
    </source>
</evidence>
<dbReference type="InterPro" id="IPR017475">
    <property type="entry name" value="EPS_sugar_tfrase"/>
</dbReference>
<dbReference type="GO" id="GO:0016020">
    <property type="term" value="C:membrane"/>
    <property type="evidence" value="ECO:0007669"/>
    <property type="project" value="UniProtKB-SubCell"/>
</dbReference>
<dbReference type="Proteomes" id="UP000676169">
    <property type="component" value="Chromosome"/>
</dbReference>
<proteinExistence type="inferred from homology"/>
<evidence type="ECO:0000256" key="1">
    <source>
        <dbReference type="ARBA" id="ARBA00004141"/>
    </source>
</evidence>
<evidence type="ECO:0000313" key="9">
    <source>
        <dbReference type="EMBL" id="QUE49609.1"/>
    </source>
</evidence>
<dbReference type="Pfam" id="PF13727">
    <property type="entry name" value="CoA_binding_3"/>
    <property type="match status" value="1"/>
</dbReference>
<dbReference type="InterPro" id="IPR003362">
    <property type="entry name" value="Bact_transf"/>
</dbReference>
<reference evidence="9" key="1">
    <citation type="submission" date="2021-04" db="EMBL/GenBank/DDBJ databases">
        <title>Luteolibacter sp. 32A isolated from the skin of an Anderson's salamander (Ambystoma andersonii).</title>
        <authorList>
            <person name="Spergser J."/>
            <person name="Busse H.-J."/>
        </authorList>
    </citation>
    <scope>NUCLEOTIDE SEQUENCE</scope>
    <source>
        <strain evidence="9">32A</strain>
    </source>
</reference>
<dbReference type="GO" id="GO:0016780">
    <property type="term" value="F:phosphotransferase activity, for other substituted phosphate groups"/>
    <property type="evidence" value="ECO:0007669"/>
    <property type="project" value="TreeGrafter"/>
</dbReference>
<keyword evidence="10" id="KW-1185">Reference proteome</keyword>
<evidence type="ECO:0000313" key="10">
    <source>
        <dbReference type="Proteomes" id="UP000676169"/>
    </source>
</evidence>
<feature type="transmembrane region" description="Helical" evidence="7">
    <location>
        <begin position="87"/>
        <end position="110"/>
    </location>
</feature>
<dbReference type="PANTHER" id="PTHR30576:SF0">
    <property type="entry name" value="UNDECAPRENYL-PHOSPHATE N-ACETYLGALACTOSAMINYL 1-PHOSPHATE TRANSFERASE-RELATED"/>
    <property type="match status" value="1"/>
</dbReference>
<accession>A0A975G5B5</accession>
<dbReference type="AlphaFoldDB" id="A0A975G5B5"/>
<sequence length="507" mass="56941">MNRIPPAFPVAQLPPAVAPAPSTRIANNGSYTLRHRQRPWVAHQKLVAISFLGDAGVVVLALVAAYLVRFETGLKHIGVDHPGGMDLRAYVGHVVFGSALLMFLLANFRLHDPRNYLAIRRTFAVIVKSCVMWFVGFLGLALVFKIDPAISRMYCGIASVTSMVMLMGWRWFLYCVLRRESFANALRQKAVFVGWNEECARAVARLTEGRAQRMSVVGVIAPPGGALEVQPPEEIPVLGGYHDLRPLIRETGADLVMAVDGVLDRGQMVSLAECCGKEFVDFKMVPNCFQVLVSGLHLESFHGMPVLGVGKLPLHHAFNNALKRTTDIIGAIIGLMVFSPVIAFFCLLVRLESRGSVIYRQRRIGLNGKPFEILKIRSMKIDAEANGSPGWTVKDDPRRLRVGKFMREWNIDELPQFWNVLRGDMSLVGPRPERPELIEDFKEEIPHYNVRHNIKPGVTGWAQVNGLRGDTCLRERIKFDLDYIENWNFLLDFQIMIRTFVNRKGAC</sequence>
<comment type="subcellular location">
    <subcellularLocation>
        <location evidence="1">Membrane</location>
        <topology evidence="1">Multi-pass membrane protein</topology>
    </subcellularLocation>
</comment>
<protein>
    <submittedName>
        <fullName evidence="9">Sugar transferase</fullName>
    </submittedName>
</protein>
<dbReference type="PANTHER" id="PTHR30576">
    <property type="entry name" value="COLANIC BIOSYNTHESIS UDP-GLUCOSE LIPID CARRIER TRANSFERASE"/>
    <property type="match status" value="1"/>
</dbReference>
<gene>
    <name evidence="9" type="ORF">KBB96_12075</name>
</gene>
<keyword evidence="4 7" id="KW-0812">Transmembrane</keyword>
<dbReference type="Gene3D" id="3.40.50.720">
    <property type="entry name" value="NAD(P)-binding Rossmann-like Domain"/>
    <property type="match status" value="1"/>
</dbReference>
<organism evidence="9 10">
    <name type="scientific">Luteolibacter ambystomatis</name>
    <dbReference type="NCBI Taxonomy" id="2824561"/>
    <lineage>
        <taxon>Bacteria</taxon>
        <taxon>Pseudomonadati</taxon>
        <taxon>Verrucomicrobiota</taxon>
        <taxon>Verrucomicrobiia</taxon>
        <taxon>Verrucomicrobiales</taxon>
        <taxon>Verrucomicrobiaceae</taxon>
        <taxon>Luteolibacter</taxon>
    </lineage>
</organism>
<evidence type="ECO:0000256" key="6">
    <source>
        <dbReference type="ARBA" id="ARBA00023136"/>
    </source>
</evidence>
<dbReference type="KEGG" id="lamb:KBB96_12075"/>
<evidence type="ECO:0000256" key="2">
    <source>
        <dbReference type="ARBA" id="ARBA00006464"/>
    </source>
</evidence>
<dbReference type="NCBIfam" id="TIGR03025">
    <property type="entry name" value="EPS_sugtrans"/>
    <property type="match status" value="1"/>
</dbReference>
<comment type="similarity">
    <text evidence="2">Belongs to the bacterial sugar transferase family.</text>
</comment>
<dbReference type="Pfam" id="PF02397">
    <property type="entry name" value="Bac_transf"/>
    <property type="match status" value="1"/>
</dbReference>
<evidence type="ECO:0000256" key="3">
    <source>
        <dbReference type="ARBA" id="ARBA00022679"/>
    </source>
</evidence>
<evidence type="ECO:0000256" key="5">
    <source>
        <dbReference type="ARBA" id="ARBA00022989"/>
    </source>
</evidence>
<keyword evidence="5 7" id="KW-1133">Transmembrane helix</keyword>
<feature type="domain" description="Bacterial sugar transferase" evidence="8">
    <location>
        <begin position="323"/>
        <end position="501"/>
    </location>
</feature>
<name>A0A975G5B5_9BACT</name>
<keyword evidence="3 9" id="KW-0808">Transferase</keyword>
<feature type="transmembrane region" description="Helical" evidence="7">
    <location>
        <begin position="122"/>
        <end position="144"/>
    </location>
</feature>
<dbReference type="EMBL" id="CP073100">
    <property type="protein sequence ID" value="QUE49609.1"/>
    <property type="molecule type" value="Genomic_DNA"/>
</dbReference>
<feature type="transmembrane region" description="Helical" evidence="7">
    <location>
        <begin position="46"/>
        <end position="67"/>
    </location>
</feature>
<evidence type="ECO:0000259" key="8">
    <source>
        <dbReference type="Pfam" id="PF02397"/>
    </source>
</evidence>
<evidence type="ECO:0000256" key="7">
    <source>
        <dbReference type="SAM" id="Phobius"/>
    </source>
</evidence>
<feature type="transmembrane region" description="Helical" evidence="7">
    <location>
        <begin position="328"/>
        <end position="351"/>
    </location>
</feature>
<feature type="transmembrane region" description="Helical" evidence="7">
    <location>
        <begin position="156"/>
        <end position="177"/>
    </location>
</feature>
<keyword evidence="6 7" id="KW-0472">Membrane</keyword>